<feature type="non-terminal residue" evidence="1">
    <location>
        <position position="1"/>
    </location>
</feature>
<sequence length="226" mass="25309">LGILMENSDGNIRTLNDFNQEEKQKVSSAIIRYVSLKLDAEPSEIINKLIINRYILKNELVGSELHDLKEFSYLLNSCGRSHNGSLGIAIAMGDRRIAYKKAREQLIEYKKSLSQALSWIHKENKIQLKEHIQFFFGEEVISETIIGTIASMLMFSKGDIIDKSKPIFGCAKRKEENVYKISGRAHESIVKKGVNLSEAIREALNLSNLDALGGRSSASCGYKSPS</sequence>
<dbReference type="PANTHER" id="PTHR30255:SF2">
    <property type="entry name" value="SINGLE-STRANDED-DNA-SPECIFIC EXONUCLEASE RECJ"/>
    <property type="match status" value="1"/>
</dbReference>
<dbReference type="EMBL" id="BARW01021414">
    <property type="protein sequence ID" value="GAI88592.1"/>
    <property type="molecule type" value="Genomic_DNA"/>
</dbReference>
<dbReference type="AlphaFoldDB" id="X1S6C7"/>
<dbReference type="PANTHER" id="PTHR30255">
    <property type="entry name" value="SINGLE-STRANDED-DNA-SPECIFIC EXONUCLEASE RECJ"/>
    <property type="match status" value="1"/>
</dbReference>
<protein>
    <recommendedName>
        <fullName evidence="2">DHHA1 domain-containing protein</fullName>
    </recommendedName>
</protein>
<dbReference type="SUPFAM" id="SSF64182">
    <property type="entry name" value="DHH phosphoesterases"/>
    <property type="match status" value="1"/>
</dbReference>
<name>X1S6C7_9ZZZZ</name>
<accession>X1S6C7</accession>
<proteinExistence type="predicted"/>
<gene>
    <name evidence="1" type="ORF">S12H4_35968</name>
</gene>
<dbReference type="InterPro" id="IPR051673">
    <property type="entry name" value="SSDNA_exonuclease_RecJ"/>
</dbReference>
<organism evidence="1">
    <name type="scientific">marine sediment metagenome</name>
    <dbReference type="NCBI Taxonomy" id="412755"/>
    <lineage>
        <taxon>unclassified sequences</taxon>
        <taxon>metagenomes</taxon>
        <taxon>ecological metagenomes</taxon>
    </lineage>
</organism>
<evidence type="ECO:0008006" key="2">
    <source>
        <dbReference type="Google" id="ProtNLM"/>
    </source>
</evidence>
<dbReference type="InterPro" id="IPR038763">
    <property type="entry name" value="DHH_sf"/>
</dbReference>
<evidence type="ECO:0000313" key="1">
    <source>
        <dbReference type="EMBL" id="GAI88592.1"/>
    </source>
</evidence>
<reference evidence="1" key="1">
    <citation type="journal article" date="2014" name="Front. Microbiol.">
        <title>High frequency of phylogenetically diverse reductive dehalogenase-homologous genes in deep subseafloor sedimentary metagenomes.</title>
        <authorList>
            <person name="Kawai M."/>
            <person name="Futagami T."/>
            <person name="Toyoda A."/>
            <person name="Takaki Y."/>
            <person name="Nishi S."/>
            <person name="Hori S."/>
            <person name="Arai W."/>
            <person name="Tsubouchi T."/>
            <person name="Morono Y."/>
            <person name="Uchiyama I."/>
            <person name="Ito T."/>
            <person name="Fujiyama A."/>
            <person name="Inagaki F."/>
            <person name="Takami H."/>
        </authorList>
    </citation>
    <scope>NUCLEOTIDE SEQUENCE</scope>
    <source>
        <strain evidence="1">Expedition CK06-06</strain>
    </source>
</reference>
<comment type="caution">
    <text evidence="1">The sequence shown here is derived from an EMBL/GenBank/DDBJ whole genome shotgun (WGS) entry which is preliminary data.</text>
</comment>